<sequence>MKLPSLPRFSGAEILFSAKSFAAAVLAMYIASRAGLPRPFWALLTSYIVSAPLAGNVRSKAVFRFCGTLIGCIATVLMVPAFANAPELLTLALALWVGTCLFLSLQDRTARSYLFMLAGYTAALIGFPSVETPAAIFDTAVARVEEISLGILSATLVHSLVLPVGMGPTLLAVLDRGLGDARRWFADVLREPGAAAKPLATDRQRLAGDITQLRLLSTHVPFDTSHLRWTAGAIGAMQDALAALTPALSAVENRLLALEEAEGTLAPDVTALLARTAAWLRADAATAQDAALDDLLAELRALGADAATCKPWARALRISLAVRLEELIHGWRDAKSLRRDIDAGLAGAVPPRRHGEPFGNRVLHKDVGLALLSSFAAVLAICLCCAAWIVAAWPAGSAAAMFAAVFCSFFATMDDPVPAIRNFMRFMIWSVPVSALYVLVLLPLVHDFGMLVLVIAPTFLVLGLFIARAATAPSALAMLFGVAGTLSIHDTQATVDLPVFLNSTLAQVLGIFAAALVTRLVRTVGADWSAQRIRRATWNELGAMADAGRGAAVDDAYAVRMVDRIALLAPRVVQADAAVRNDTVEGALSDLRSGLDIVALQRARPRLPSMGIGPVMQGVARLFRSRGQGRDDPPPAALLAELDGALQGALGKDGIDGRVAVTALVGLRRTLFPGAPAALAPVATGASA</sequence>
<keyword evidence="9" id="KW-1185">Reference proteome</keyword>
<feature type="transmembrane region" description="Helical" evidence="7">
    <location>
        <begin position="448"/>
        <end position="467"/>
    </location>
</feature>
<keyword evidence="5 7" id="KW-1133">Transmembrane helix</keyword>
<feature type="transmembrane region" description="Helical" evidence="7">
    <location>
        <begin position="12"/>
        <end position="32"/>
    </location>
</feature>
<dbReference type="GO" id="GO:0022857">
    <property type="term" value="F:transmembrane transporter activity"/>
    <property type="evidence" value="ECO:0007669"/>
    <property type="project" value="InterPro"/>
</dbReference>
<evidence type="ECO:0000313" key="9">
    <source>
        <dbReference type="Proteomes" id="UP001139353"/>
    </source>
</evidence>
<keyword evidence="2" id="KW-0813">Transport</keyword>
<dbReference type="GO" id="GO:0005886">
    <property type="term" value="C:plasma membrane"/>
    <property type="evidence" value="ECO:0007669"/>
    <property type="project" value="UniProtKB-SubCell"/>
</dbReference>
<dbReference type="Proteomes" id="UP001139353">
    <property type="component" value="Unassembled WGS sequence"/>
</dbReference>
<reference evidence="8" key="1">
    <citation type="submission" date="2021-11" db="EMBL/GenBank/DDBJ databases">
        <title>BS-T2-15 a new species belonging to the Comamonadaceae family isolated from the soil of a French oak forest.</title>
        <authorList>
            <person name="Mieszkin S."/>
            <person name="Alain K."/>
        </authorList>
    </citation>
    <scope>NUCLEOTIDE SEQUENCE</scope>
    <source>
        <strain evidence="8">BS-T2-15</strain>
    </source>
</reference>
<comment type="subcellular location">
    <subcellularLocation>
        <location evidence="1">Cell membrane</location>
        <topology evidence="1">Multi-pass membrane protein</topology>
    </subcellularLocation>
</comment>
<dbReference type="RefSeq" id="WP_275683289.1">
    <property type="nucleotide sequence ID" value="NZ_JAJLJH010000004.1"/>
</dbReference>
<gene>
    <name evidence="8" type="ORF">LPC04_16195</name>
</gene>
<evidence type="ECO:0000256" key="6">
    <source>
        <dbReference type="ARBA" id="ARBA00023136"/>
    </source>
</evidence>
<keyword evidence="6 7" id="KW-0472">Membrane</keyword>
<feature type="transmembrane region" description="Helical" evidence="7">
    <location>
        <begin position="395"/>
        <end position="411"/>
    </location>
</feature>
<accession>A0A9X1YJE6</accession>
<proteinExistence type="predicted"/>
<name>A0A9X1YJE6_9BURK</name>
<dbReference type="InterPro" id="IPR006726">
    <property type="entry name" value="PHBA_efflux_AaeB/fusaric-R"/>
</dbReference>
<feature type="transmembrane region" description="Helical" evidence="7">
    <location>
        <begin position="505"/>
        <end position="525"/>
    </location>
</feature>
<feature type="transmembrane region" description="Helical" evidence="7">
    <location>
        <begin position="367"/>
        <end position="389"/>
    </location>
</feature>
<feature type="transmembrane region" description="Helical" evidence="7">
    <location>
        <begin position="423"/>
        <end position="442"/>
    </location>
</feature>
<evidence type="ECO:0000256" key="4">
    <source>
        <dbReference type="ARBA" id="ARBA00022692"/>
    </source>
</evidence>
<comment type="caution">
    <text evidence="8">The sequence shown here is derived from an EMBL/GenBank/DDBJ whole genome shotgun (WGS) entry which is preliminary data.</text>
</comment>
<dbReference type="PANTHER" id="PTHR30509">
    <property type="entry name" value="P-HYDROXYBENZOIC ACID EFFLUX PUMP SUBUNIT-RELATED"/>
    <property type="match status" value="1"/>
</dbReference>
<evidence type="ECO:0000313" key="8">
    <source>
        <dbReference type="EMBL" id="MCK9687248.1"/>
    </source>
</evidence>
<dbReference type="PANTHER" id="PTHR30509:SF9">
    <property type="entry name" value="MULTIDRUG RESISTANCE PROTEIN MDTO"/>
    <property type="match status" value="1"/>
</dbReference>
<feature type="transmembrane region" description="Helical" evidence="7">
    <location>
        <begin position="474"/>
        <end position="493"/>
    </location>
</feature>
<dbReference type="AlphaFoldDB" id="A0A9X1YJE6"/>
<feature type="transmembrane region" description="Helical" evidence="7">
    <location>
        <begin position="150"/>
        <end position="174"/>
    </location>
</feature>
<protein>
    <submittedName>
        <fullName evidence="8">FUSC family protein</fullName>
    </submittedName>
</protein>
<organism evidence="8 9">
    <name type="scientific">Scleromatobacter humisilvae</name>
    <dbReference type="NCBI Taxonomy" id="2897159"/>
    <lineage>
        <taxon>Bacteria</taxon>
        <taxon>Pseudomonadati</taxon>
        <taxon>Pseudomonadota</taxon>
        <taxon>Betaproteobacteria</taxon>
        <taxon>Burkholderiales</taxon>
        <taxon>Sphaerotilaceae</taxon>
        <taxon>Scleromatobacter</taxon>
    </lineage>
</organism>
<keyword evidence="4 7" id="KW-0812">Transmembrane</keyword>
<feature type="transmembrane region" description="Helical" evidence="7">
    <location>
        <begin position="62"/>
        <end position="82"/>
    </location>
</feature>
<evidence type="ECO:0000256" key="7">
    <source>
        <dbReference type="SAM" id="Phobius"/>
    </source>
</evidence>
<evidence type="ECO:0000256" key="2">
    <source>
        <dbReference type="ARBA" id="ARBA00022448"/>
    </source>
</evidence>
<dbReference type="EMBL" id="JAJLJH010000004">
    <property type="protein sequence ID" value="MCK9687248.1"/>
    <property type="molecule type" value="Genomic_DNA"/>
</dbReference>
<evidence type="ECO:0000256" key="3">
    <source>
        <dbReference type="ARBA" id="ARBA00022475"/>
    </source>
</evidence>
<dbReference type="Pfam" id="PF04632">
    <property type="entry name" value="FUSC"/>
    <property type="match status" value="1"/>
</dbReference>
<feature type="transmembrane region" description="Helical" evidence="7">
    <location>
        <begin position="38"/>
        <end position="55"/>
    </location>
</feature>
<keyword evidence="3" id="KW-1003">Cell membrane</keyword>
<feature type="transmembrane region" description="Helical" evidence="7">
    <location>
        <begin position="112"/>
        <end position="130"/>
    </location>
</feature>
<feature type="transmembrane region" description="Helical" evidence="7">
    <location>
        <begin position="88"/>
        <end position="105"/>
    </location>
</feature>
<evidence type="ECO:0000256" key="5">
    <source>
        <dbReference type="ARBA" id="ARBA00022989"/>
    </source>
</evidence>
<evidence type="ECO:0000256" key="1">
    <source>
        <dbReference type="ARBA" id="ARBA00004651"/>
    </source>
</evidence>